<organism evidence="2">
    <name type="scientific">Oryza brachyantha</name>
    <name type="common">malo sina</name>
    <dbReference type="NCBI Taxonomy" id="4533"/>
    <lineage>
        <taxon>Eukaryota</taxon>
        <taxon>Viridiplantae</taxon>
        <taxon>Streptophyta</taxon>
        <taxon>Embryophyta</taxon>
        <taxon>Tracheophyta</taxon>
        <taxon>Spermatophyta</taxon>
        <taxon>Magnoliopsida</taxon>
        <taxon>Liliopsida</taxon>
        <taxon>Poales</taxon>
        <taxon>Poaceae</taxon>
        <taxon>BOP clade</taxon>
        <taxon>Oryzoideae</taxon>
        <taxon>Oryzeae</taxon>
        <taxon>Oryzinae</taxon>
        <taxon>Oryza</taxon>
    </lineage>
</organism>
<feature type="compositionally biased region" description="Low complexity" evidence="1">
    <location>
        <begin position="83"/>
        <end position="93"/>
    </location>
</feature>
<feature type="region of interest" description="Disordered" evidence="1">
    <location>
        <begin position="48"/>
        <end position="93"/>
    </location>
</feature>
<reference evidence="2" key="1">
    <citation type="journal article" date="2013" name="Nat. Commun.">
        <title>Whole-genome sequencing of Oryza brachyantha reveals mechanisms underlying Oryza genome evolution.</title>
        <authorList>
            <person name="Chen J."/>
            <person name="Huang Q."/>
            <person name="Gao D."/>
            <person name="Wang J."/>
            <person name="Lang Y."/>
            <person name="Liu T."/>
            <person name="Li B."/>
            <person name="Bai Z."/>
            <person name="Luis Goicoechea J."/>
            <person name="Liang C."/>
            <person name="Chen C."/>
            <person name="Zhang W."/>
            <person name="Sun S."/>
            <person name="Liao Y."/>
            <person name="Zhang X."/>
            <person name="Yang L."/>
            <person name="Song C."/>
            <person name="Wang M."/>
            <person name="Shi J."/>
            <person name="Liu G."/>
            <person name="Liu J."/>
            <person name="Zhou H."/>
            <person name="Zhou W."/>
            <person name="Yu Q."/>
            <person name="An N."/>
            <person name="Chen Y."/>
            <person name="Cai Q."/>
            <person name="Wang B."/>
            <person name="Liu B."/>
            <person name="Min J."/>
            <person name="Huang Y."/>
            <person name="Wu H."/>
            <person name="Li Z."/>
            <person name="Zhang Y."/>
            <person name="Yin Y."/>
            <person name="Song W."/>
            <person name="Jiang J."/>
            <person name="Jackson S.A."/>
            <person name="Wing R.A."/>
            <person name="Wang J."/>
            <person name="Chen M."/>
        </authorList>
    </citation>
    <scope>NUCLEOTIDE SEQUENCE [LARGE SCALE GENOMIC DNA]</scope>
    <source>
        <strain evidence="2">cv. IRGC 101232</strain>
    </source>
</reference>
<dbReference type="Proteomes" id="UP000006038">
    <property type="component" value="Chromosome 11"/>
</dbReference>
<evidence type="ECO:0000313" key="3">
    <source>
        <dbReference type="Proteomes" id="UP000006038"/>
    </source>
</evidence>
<name>J3N5K2_ORYBR</name>
<evidence type="ECO:0000256" key="1">
    <source>
        <dbReference type="SAM" id="MobiDB-lite"/>
    </source>
</evidence>
<dbReference type="EnsemblPlants" id="OB11G10880.1">
    <property type="protein sequence ID" value="OB11G10880.1"/>
    <property type="gene ID" value="OB11G10880"/>
</dbReference>
<reference evidence="2" key="2">
    <citation type="submission" date="2013-04" db="UniProtKB">
        <authorList>
            <consortium name="EnsemblPlants"/>
        </authorList>
    </citation>
    <scope>IDENTIFICATION</scope>
</reference>
<proteinExistence type="predicted"/>
<protein>
    <submittedName>
        <fullName evidence="2">Uncharacterized protein</fullName>
    </submittedName>
</protein>
<feature type="region of interest" description="Disordered" evidence="1">
    <location>
        <begin position="1"/>
        <end position="30"/>
    </location>
</feature>
<sequence>MRVRLTELEREQGVMRQGMRDDRGGGEHGRALLASISRGIGRIATLGVGAQGAESRRRKKKSSQSQWSSDGGGKSSRRRHKAASSTVTYAAAS</sequence>
<dbReference type="Gramene" id="OB11G10880.1">
    <property type="protein sequence ID" value="OB11G10880.1"/>
    <property type="gene ID" value="OB11G10880"/>
</dbReference>
<accession>J3N5K2</accession>
<dbReference type="HOGENOM" id="CLU_2625946_0_0_1"/>
<dbReference type="AlphaFoldDB" id="J3N5K2"/>
<evidence type="ECO:0000313" key="2">
    <source>
        <dbReference type="EnsemblPlants" id="OB11G10880.1"/>
    </source>
</evidence>
<keyword evidence="3" id="KW-1185">Reference proteome</keyword>